<reference evidence="3" key="1">
    <citation type="submission" date="2022-11" db="EMBL/GenBank/DDBJ databases">
        <authorList>
            <person name="Petersen C."/>
        </authorList>
    </citation>
    <scope>NUCLEOTIDE SEQUENCE</scope>
    <source>
        <strain evidence="3">IBT 34128</strain>
    </source>
</reference>
<gene>
    <name evidence="3" type="ORF">NUU61_010146</name>
</gene>
<dbReference type="AlphaFoldDB" id="A0A9W9EHE7"/>
<dbReference type="EMBL" id="JAPMSZ010000012">
    <property type="protein sequence ID" value="KAJ5081882.1"/>
    <property type="molecule type" value="Genomic_DNA"/>
</dbReference>
<keyword evidence="2" id="KW-0472">Membrane</keyword>
<dbReference type="InterPro" id="IPR026749">
    <property type="entry name" value="Tmem135"/>
</dbReference>
<evidence type="ECO:0008006" key="5">
    <source>
        <dbReference type="Google" id="ProtNLM"/>
    </source>
</evidence>
<organism evidence="3 4">
    <name type="scientific">Penicillium alfredii</name>
    <dbReference type="NCBI Taxonomy" id="1506179"/>
    <lineage>
        <taxon>Eukaryota</taxon>
        <taxon>Fungi</taxon>
        <taxon>Dikarya</taxon>
        <taxon>Ascomycota</taxon>
        <taxon>Pezizomycotina</taxon>
        <taxon>Eurotiomycetes</taxon>
        <taxon>Eurotiomycetidae</taxon>
        <taxon>Eurotiales</taxon>
        <taxon>Aspergillaceae</taxon>
        <taxon>Penicillium</taxon>
    </lineage>
</organism>
<evidence type="ECO:0000256" key="2">
    <source>
        <dbReference type="SAM" id="Phobius"/>
    </source>
</evidence>
<dbReference type="OrthoDB" id="4021778at2759"/>
<evidence type="ECO:0000256" key="1">
    <source>
        <dbReference type="SAM" id="MobiDB-lite"/>
    </source>
</evidence>
<name>A0A9W9EHE7_9EURO</name>
<feature type="region of interest" description="Disordered" evidence="1">
    <location>
        <begin position="143"/>
        <end position="162"/>
    </location>
</feature>
<dbReference type="Proteomes" id="UP001141434">
    <property type="component" value="Unassembled WGS sequence"/>
</dbReference>
<accession>A0A9W9EHE7</accession>
<dbReference type="RefSeq" id="XP_056507169.1">
    <property type="nucleotide sequence ID" value="XM_056660671.1"/>
</dbReference>
<dbReference type="GeneID" id="81399840"/>
<feature type="compositionally biased region" description="Polar residues" evidence="1">
    <location>
        <begin position="144"/>
        <end position="155"/>
    </location>
</feature>
<dbReference type="PANTHER" id="PTHR12459">
    <property type="entry name" value="TRANSMEMBRANE PROTEIN 135-RELATED"/>
    <property type="match status" value="1"/>
</dbReference>
<keyword evidence="2" id="KW-0812">Transmembrane</keyword>
<dbReference type="PANTHER" id="PTHR12459:SF15">
    <property type="entry name" value="TRANSMEMBRANE PROTEIN 135"/>
    <property type="match status" value="1"/>
</dbReference>
<feature type="transmembrane region" description="Helical" evidence="2">
    <location>
        <begin position="74"/>
        <end position="96"/>
    </location>
</feature>
<evidence type="ECO:0000313" key="3">
    <source>
        <dbReference type="EMBL" id="KAJ5081882.1"/>
    </source>
</evidence>
<feature type="transmembrane region" description="Helical" evidence="2">
    <location>
        <begin position="116"/>
        <end position="134"/>
    </location>
</feature>
<proteinExistence type="predicted"/>
<sequence length="491" mass="55049">MKISGNMEPTILSRRDRNARILKPILRAYALGYLSSVTPKLVSYVRRLSKDGTVEQKLQELAQILISPLRVDSFATFCASLIGGAGVLPVLLYQLYALVAVGSSNGDIRISQRLDRLIRFTSAFLSAWLSFQLLNKPRVRTEHIQNTPNSPSQAKHSQDAANPLEHRRPELAGRTMDLTLFTVTRAVDVVACIAWTRWARCRKAQNRWTVAESLAPGLADAGVFAASAAIVMWAWFYLPERLPRTYEKWIGEAAQVDSRLIEALRRVRRGVFVYGKDTGQAPLLQSMCRDYHWPEQWGDPSKTIPIPCEMVHMGCGSSCEKHAVYRFARTFKFACATYIPLQIVLRLRRMKSAAACGRAISDAAQSSAFLASFVSLFYYSVCLARTRIGPKIFDRETVTPLMWDSGLCVGAGCLMCGWSALVEKARKRQELALFVAPRAAATVLPRLYDKKYQYRERIAFAMSAAILFTCLREKPSMIRGVFGRITTSVLN</sequence>
<reference evidence="3" key="2">
    <citation type="journal article" date="2023" name="IMA Fungus">
        <title>Comparative genomic study of the Penicillium genus elucidates a diverse pangenome and 15 lateral gene transfer events.</title>
        <authorList>
            <person name="Petersen C."/>
            <person name="Sorensen T."/>
            <person name="Nielsen M.R."/>
            <person name="Sondergaard T.E."/>
            <person name="Sorensen J.L."/>
            <person name="Fitzpatrick D.A."/>
            <person name="Frisvad J.C."/>
            <person name="Nielsen K.L."/>
        </authorList>
    </citation>
    <scope>NUCLEOTIDE SEQUENCE</scope>
    <source>
        <strain evidence="3">IBT 34128</strain>
    </source>
</reference>
<feature type="transmembrane region" description="Helical" evidence="2">
    <location>
        <begin position="218"/>
        <end position="238"/>
    </location>
</feature>
<comment type="caution">
    <text evidence="3">The sequence shown here is derived from an EMBL/GenBank/DDBJ whole genome shotgun (WGS) entry which is preliminary data.</text>
</comment>
<keyword evidence="4" id="KW-1185">Reference proteome</keyword>
<evidence type="ECO:0000313" key="4">
    <source>
        <dbReference type="Proteomes" id="UP001141434"/>
    </source>
</evidence>
<protein>
    <recommendedName>
        <fullName evidence="5">Integral membrane protein</fullName>
    </recommendedName>
</protein>
<keyword evidence="2" id="KW-1133">Transmembrane helix</keyword>